<evidence type="ECO:0000256" key="4">
    <source>
        <dbReference type="ARBA" id="ARBA00039132"/>
    </source>
</evidence>
<dbReference type="EC" id="3.1.1.93" evidence="4"/>
<evidence type="ECO:0000256" key="7">
    <source>
        <dbReference type="ARBA" id="ARBA00042645"/>
    </source>
</evidence>
<dbReference type="Gene3D" id="3.40.50.1820">
    <property type="entry name" value="alpha/beta hydrolase"/>
    <property type="match status" value="1"/>
</dbReference>
<organism evidence="13">
    <name type="scientific">Magnetospirillum gryphiswaldense</name>
    <dbReference type="NCBI Taxonomy" id="55518"/>
    <lineage>
        <taxon>Bacteria</taxon>
        <taxon>Pseudomonadati</taxon>
        <taxon>Pseudomonadota</taxon>
        <taxon>Alphaproteobacteria</taxon>
        <taxon>Rhodospirillales</taxon>
        <taxon>Rhodospirillaceae</taxon>
        <taxon>Magnetospirillum</taxon>
    </lineage>
</organism>
<comment type="catalytic activity">
    <reaction evidence="11">
        <text>mycophenolic acid O-acyl-beta-D-glucuronide + H2O = mycophenolate + D-glucuronate + H(+)</text>
        <dbReference type="Rhea" id="RHEA:34179"/>
        <dbReference type="ChEBI" id="CHEBI:15377"/>
        <dbReference type="ChEBI" id="CHEBI:15378"/>
        <dbReference type="ChEBI" id="CHEBI:58720"/>
        <dbReference type="ChEBI" id="CHEBI:62932"/>
        <dbReference type="ChEBI" id="CHEBI:66982"/>
        <dbReference type="EC" id="3.1.1.93"/>
    </reaction>
    <physiologicalReaction direction="left-to-right" evidence="11">
        <dbReference type="Rhea" id="RHEA:34180"/>
    </physiologicalReaction>
</comment>
<dbReference type="InterPro" id="IPR029058">
    <property type="entry name" value="AB_hydrolase_fold"/>
</dbReference>
<sequence length="269" mass="29215">MGGFSVSDMDWGKVMTMVEGGGILTRADGASMAYHRLEGKGPGIIFLHGFHSDMEGGKALALENLCKNQGRAFVRFDLFGHGKSSGRVEDGCVSRWADDAVAVLDELTQGPQVLVGSSLGGWVALLAALRRRDRVVGLAGIAAAPDFTEDLMWAEFTDEQRRDLLEKGEVVLPNCYEPDNPWTVPRLLIEDGRNNLLLGDCINLACPVRLIQGQKDADVPWKTALKIADCLASDDVEITLIKDGDHRLSRDQDLARMTAIVARLVDGLA</sequence>
<keyword evidence="3" id="KW-0809">Transit peptide</keyword>
<comment type="function">
    <text evidence="9">Acts as an acyl-protein thioesterase that hydrolyzes fatty acids from acylated residues in proteins. Regulates the mitochondrial S-depalmitoylation of the nucleophilic active site residue of peroxiredoxin-5/PRDX5, a key antioxidant protein, therefore modulating mitochondrial antioxidant ability. Also catalyzes the deglucuronidation of mycophenolic acid acyl-glucuronide, an active metabolite of the immunosuppressant drug mycophenolate.</text>
</comment>
<dbReference type="EC" id="3.1.2.22" evidence="1"/>
<evidence type="ECO:0000259" key="12">
    <source>
        <dbReference type="Pfam" id="PF12697"/>
    </source>
</evidence>
<dbReference type="SUPFAM" id="SSF53474">
    <property type="entry name" value="alpha/beta-Hydrolases"/>
    <property type="match status" value="1"/>
</dbReference>
<evidence type="ECO:0000256" key="1">
    <source>
        <dbReference type="ARBA" id="ARBA00012423"/>
    </source>
</evidence>
<dbReference type="GO" id="GO:0008474">
    <property type="term" value="F:palmitoyl-(protein) hydrolase activity"/>
    <property type="evidence" value="ECO:0007669"/>
    <property type="project" value="UniProtKB-EC"/>
</dbReference>
<dbReference type="Pfam" id="PF12697">
    <property type="entry name" value="Abhydrolase_6"/>
    <property type="match status" value="1"/>
</dbReference>
<dbReference type="EMBL" id="CU459003">
    <property type="protein sequence ID" value="CAM74087.1"/>
    <property type="molecule type" value="Genomic_DNA"/>
</dbReference>
<feature type="domain" description="AB hydrolase-1" evidence="12">
    <location>
        <begin position="44"/>
        <end position="249"/>
    </location>
</feature>
<reference evidence="13" key="1">
    <citation type="journal article" date="2007" name="J. Bacteriol.">
        <title>Comparative genome analysis of four magnetotactic bacteria reveals a complex set of group-specific genes implicated in magnetosome biomineralization and function.</title>
        <authorList>
            <person name="Richter M."/>
            <person name="Kube M."/>
            <person name="Bazylinski D.A."/>
            <person name="Lombardot T."/>
            <person name="Gloeckner F.O."/>
            <person name="Reinhardt R."/>
            <person name="Schueler D."/>
        </authorList>
    </citation>
    <scope>NUCLEOTIDE SEQUENCE</scope>
    <source>
        <strain evidence="13">MSR-1</strain>
    </source>
</reference>
<gene>
    <name evidence="13" type="ORF">MGR_0296</name>
</gene>
<name>A4TTY0_9PROT</name>
<accession>A4TTY0</accession>
<comment type="catalytic activity">
    <reaction evidence="10">
        <text>S-hexadecanoyl-L-cysteinyl-[protein] + H2O = L-cysteinyl-[protein] + hexadecanoate + H(+)</text>
        <dbReference type="Rhea" id="RHEA:19233"/>
        <dbReference type="Rhea" id="RHEA-COMP:10131"/>
        <dbReference type="Rhea" id="RHEA-COMP:11032"/>
        <dbReference type="ChEBI" id="CHEBI:7896"/>
        <dbReference type="ChEBI" id="CHEBI:15377"/>
        <dbReference type="ChEBI" id="CHEBI:15378"/>
        <dbReference type="ChEBI" id="CHEBI:29950"/>
        <dbReference type="ChEBI" id="CHEBI:74151"/>
        <dbReference type="EC" id="3.1.2.22"/>
    </reaction>
    <physiologicalReaction direction="left-to-right" evidence="10">
        <dbReference type="Rhea" id="RHEA:19234"/>
    </physiologicalReaction>
</comment>
<dbReference type="PANTHER" id="PTHR16138:SF7">
    <property type="entry name" value="PALMITOYL-PROTEIN THIOESTERASE ABHD10, MITOCHONDRIAL"/>
    <property type="match status" value="1"/>
</dbReference>
<evidence type="ECO:0000256" key="5">
    <source>
        <dbReference type="ARBA" id="ARBA00039314"/>
    </source>
</evidence>
<evidence type="ECO:0000256" key="10">
    <source>
        <dbReference type="ARBA" id="ARBA00047409"/>
    </source>
</evidence>
<dbReference type="InterPro" id="IPR000073">
    <property type="entry name" value="AB_hydrolase_1"/>
</dbReference>
<evidence type="ECO:0000256" key="6">
    <source>
        <dbReference type="ARBA" id="ARBA00041520"/>
    </source>
</evidence>
<evidence type="ECO:0000256" key="3">
    <source>
        <dbReference type="ARBA" id="ARBA00022946"/>
    </source>
</evidence>
<evidence type="ECO:0000256" key="11">
    <source>
        <dbReference type="ARBA" id="ARBA00047972"/>
    </source>
</evidence>
<evidence type="ECO:0000313" key="13">
    <source>
        <dbReference type="EMBL" id="CAM74087.1"/>
    </source>
</evidence>
<dbReference type="InterPro" id="IPR052382">
    <property type="entry name" value="ABHD10_acyl-thioesterase"/>
</dbReference>
<dbReference type="AlphaFoldDB" id="A4TTY0"/>
<evidence type="ECO:0000256" key="8">
    <source>
        <dbReference type="ARBA" id="ARBA00042704"/>
    </source>
</evidence>
<dbReference type="GO" id="GO:0102390">
    <property type="term" value="F:mycophenolic acid acyl-glucuronide esterase activity"/>
    <property type="evidence" value="ECO:0007669"/>
    <property type="project" value="UniProtKB-EC"/>
</dbReference>
<proteinExistence type="predicted"/>
<keyword evidence="2" id="KW-0378">Hydrolase</keyword>
<protein>
    <recommendedName>
        <fullName evidence="5">Palmitoyl-protein thioesterase ABHD10, mitochondrial</fullName>
        <ecNumber evidence="4">3.1.1.93</ecNumber>
        <ecNumber evidence="1">3.1.2.22</ecNumber>
    </recommendedName>
    <alternativeName>
        <fullName evidence="7">Acyl-protein thioesterase ABHD10</fullName>
    </alternativeName>
    <alternativeName>
        <fullName evidence="8">Alpha/beta hydrolase domain-containing protein 10</fullName>
    </alternativeName>
    <alternativeName>
        <fullName evidence="6">Mycophenolic acid acyl-glucuronide esterase, mitochondrial</fullName>
    </alternativeName>
</protein>
<evidence type="ECO:0000256" key="9">
    <source>
        <dbReference type="ARBA" id="ARBA00046047"/>
    </source>
</evidence>
<evidence type="ECO:0000256" key="2">
    <source>
        <dbReference type="ARBA" id="ARBA00022801"/>
    </source>
</evidence>
<dbReference type="PANTHER" id="PTHR16138">
    <property type="entry name" value="MYCOPHENOLIC ACID ACYL-GLUCURONIDE ESTERASE, MITOCHONDRIAL"/>
    <property type="match status" value="1"/>
</dbReference>